<dbReference type="SUPFAM" id="SSF54523">
    <property type="entry name" value="Pili subunits"/>
    <property type="match status" value="1"/>
</dbReference>
<dbReference type="Gene3D" id="3.30.700.10">
    <property type="entry name" value="Glycoprotein, Type 4 Pilin"/>
    <property type="match status" value="1"/>
</dbReference>
<dbReference type="Proteomes" id="UP000606721">
    <property type="component" value="Unassembled WGS sequence"/>
</dbReference>
<organism evidence="2 3">
    <name type="scientific">Aphanizomenon flos-aquae FACHB-1040</name>
    <dbReference type="NCBI Taxonomy" id="2692887"/>
    <lineage>
        <taxon>Bacteria</taxon>
        <taxon>Bacillati</taxon>
        <taxon>Cyanobacteriota</taxon>
        <taxon>Cyanophyceae</taxon>
        <taxon>Nostocales</taxon>
        <taxon>Aphanizomenonaceae</taxon>
        <taxon>Aphanizomenon</taxon>
    </lineage>
</organism>
<dbReference type="InterPro" id="IPR045584">
    <property type="entry name" value="Pilin-like"/>
</dbReference>
<dbReference type="RefSeq" id="WP_190383158.1">
    <property type="nucleotide sequence ID" value="NZ_JACJQT010000028.1"/>
</dbReference>
<dbReference type="InterPro" id="IPR012902">
    <property type="entry name" value="N_methyl_site"/>
</dbReference>
<comment type="caution">
    <text evidence="2">The sequence shown here is derived from an EMBL/GenBank/DDBJ whole genome shotgun (WGS) entry which is preliminary data.</text>
</comment>
<dbReference type="Pfam" id="PF07963">
    <property type="entry name" value="N_methyl"/>
    <property type="match status" value="1"/>
</dbReference>
<proteinExistence type="predicted"/>
<reference evidence="2 3" key="1">
    <citation type="journal article" date="2020" name="ISME J.">
        <title>Comparative genomics reveals insights into cyanobacterial evolution and habitat adaptation.</title>
        <authorList>
            <person name="Chen M.Y."/>
            <person name="Teng W.K."/>
            <person name="Zhao L."/>
            <person name="Hu C.X."/>
            <person name="Zhou Y.K."/>
            <person name="Han B.P."/>
            <person name="Song L.R."/>
            <person name="Shu W.S."/>
        </authorList>
    </citation>
    <scope>NUCLEOTIDE SEQUENCE [LARGE SCALE GENOMIC DNA]</scope>
    <source>
        <strain evidence="2 3">FACHB-1040</strain>
    </source>
</reference>
<keyword evidence="3" id="KW-1185">Reference proteome</keyword>
<dbReference type="EMBL" id="JACJQT010000028">
    <property type="protein sequence ID" value="MBD2279040.1"/>
    <property type="molecule type" value="Genomic_DNA"/>
</dbReference>
<keyword evidence="1" id="KW-1133">Transmembrane helix</keyword>
<feature type="transmembrane region" description="Helical" evidence="1">
    <location>
        <begin position="12"/>
        <end position="33"/>
    </location>
</feature>
<evidence type="ECO:0000313" key="2">
    <source>
        <dbReference type="EMBL" id="MBD2279040.1"/>
    </source>
</evidence>
<accession>A0ABR8BY85</accession>
<name>A0ABR8BY85_APHFL</name>
<gene>
    <name evidence="2" type="ORF">H6F99_12255</name>
</gene>
<keyword evidence="1" id="KW-0472">Membrane</keyword>
<keyword evidence="1" id="KW-0812">Transmembrane</keyword>
<evidence type="ECO:0000313" key="3">
    <source>
        <dbReference type="Proteomes" id="UP000606721"/>
    </source>
</evidence>
<sequence>MIYLLNRRFQDGFTLIEMIAVVLMIGILSAIVAPNWLAFMKTRNLNVAQDQVYRAMREAQSQARKEKLTYHVSFREQNNIVQWAIHPATINSSNAQWNDLDASAKLDENESTLNKLSNGVRRVQFDHIGSVPLSQLGRITLSSKSGGQTKRCVFISTILGAMRTAKENPKPDGGNRYCY</sequence>
<dbReference type="NCBIfam" id="TIGR02532">
    <property type="entry name" value="IV_pilin_GFxxxE"/>
    <property type="match status" value="1"/>
</dbReference>
<protein>
    <submittedName>
        <fullName evidence="2">Type II secretion system protein</fullName>
    </submittedName>
</protein>
<evidence type="ECO:0000256" key="1">
    <source>
        <dbReference type="SAM" id="Phobius"/>
    </source>
</evidence>